<evidence type="ECO:0000256" key="1">
    <source>
        <dbReference type="SAM" id="MobiDB-lite"/>
    </source>
</evidence>
<reference evidence="2 3" key="1">
    <citation type="journal article" date="2010" name="J. Bacteriol.">
        <title>Genome sequences of Pelagibaca bermudensis HTCC2601T and Maritimibacter alkaliphilus HTCC2654T, the type strains of two marine Roseobacter genera.</title>
        <authorList>
            <person name="Thrash J.C."/>
            <person name="Cho J.C."/>
            <person name="Ferriera S."/>
            <person name="Johnson J."/>
            <person name="Vergin K.L."/>
            <person name="Giovannoni S.J."/>
        </authorList>
    </citation>
    <scope>NUCLEOTIDE SEQUENCE [LARGE SCALE GENOMIC DNA]</scope>
    <source>
        <strain evidence="3">DSM 26914 / JCM 13377 / KCTC 12554 / HTCC2601</strain>
    </source>
</reference>
<dbReference type="HOGENOM" id="CLU_3412765_0_0_5"/>
<feature type="compositionally biased region" description="Polar residues" evidence="1">
    <location>
        <begin position="1"/>
        <end position="10"/>
    </location>
</feature>
<dbReference type="EMBL" id="AATQ01000001">
    <property type="protein sequence ID" value="EAU48763.1"/>
    <property type="molecule type" value="Genomic_DNA"/>
</dbReference>
<accession>Q0FVY9</accession>
<dbReference type="Proteomes" id="UP000006230">
    <property type="component" value="Unassembled WGS sequence"/>
</dbReference>
<keyword evidence="3" id="KW-1185">Reference proteome</keyword>
<name>Q0FVY9_SALBH</name>
<feature type="region of interest" description="Disordered" evidence="1">
    <location>
        <begin position="1"/>
        <end position="28"/>
    </location>
</feature>
<evidence type="ECO:0000313" key="3">
    <source>
        <dbReference type="Proteomes" id="UP000006230"/>
    </source>
</evidence>
<sequence length="28" mass="2968">MRNSRISCATASIPASGGRTTRSRRSTS</sequence>
<evidence type="ECO:0000313" key="2">
    <source>
        <dbReference type="EMBL" id="EAU48763.1"/>
    </source>
</evidence>
<protein>
    <submittedName>
        <fullName evidence="2">Beta-ketothiolase</fullName>
    </submittedName>
</protein>
<gene>
    <name evidence="2" type="ORF">R2601_04283</name>
</gene>
<comment type="caution">
    <text evidence="2">The sequence shown here is derived from an EMBL/GenBank/DDBJ whole genome shotgun (WGS) entry which is preliminary data.</text>
</comment>
<dbReference type="AlphaFoldDB" id="Q0FVY9"/>
<proteinExistence type="predicted"/>
<organism evidence="2 3">
    <name type="scientific">Salipiger bermudensis (strain DSM 26914 / JCM 13377 / KCTC 12554 / HTCC2601)</name>
    <name type="common">Pelagibaca bermudensis</name>
    <dbReference type="NCBI Taxonomy" id="314265"/>
    <lineage>
        <taxon>Bacteria</taxon>
        <taxon>Pseudomonadati</taxon>
        <taxon>Pseudomonadota</taxon>
        <taxon>Alphaproteobacteria</taxon>
        <taxon>Rhodobacterales</taxon>
        <taxon>Roseobacteraceae</taxon>
        <taxon>Salipiger</taxon>
    </lineage>
</organism>